<dbReference type="SUPFAM" id="SSF51735">
    <property type="entry name" value="NAD(P)-binding Rossmann-fold domains"/>
    <property type="match status" value="1"/>
</dbReference>
<keyword evidence="5" id="KW-0601">Photorespiration</keyword>
<dbReference type="Pfam" id="PF00389">
    <property type="entry name" value="2-Hacid_dh"/>
    <property type="match status" value="1"/>
</dbReference>
<evidence type="ECO:0000259" key="10">
    <source>
        <dbReference type="Pfam" id="PF02826"/>
    </source>
</evidence>
<sequence length="335" mass="36328">MSESPLVLVQRPPTFDFMDELLSRNFPVLTTHHTSSAPLLNSLYRHASSIRAVVNMAMLKLDADLLSHLPSLQLLVCTSVGTEHIDLAECKRRGIAVTNAGEAFSEDVADCAVGLLISVLRKIPAADRYVRSEKWVKFGEFQLGIKLSGKRVGILGLGSIGSFIAKRLEPFGCIISYNSTIQKQSITYPYYPDVLSLAANNEVIILCCALNDQMRHIVNREVMESLGKNGVIINVGRGGLIDEKEMVKCLVDGVIGGAGLDVFEKEPGGPEELFGLDNVVLSPHCAIATPGSLNNIAQLTLANLKAFFSNQPLISPERKCEVGTGEVSGQRRVKP</sequence>
<dbReference type="PANTHER" id="PTHR10996:SF259">
    <property type="entry name" value="BHLH DOMAIN-CONTAINING PROTEIN"/>
    <property type="match status" value="1"/>
</dbReference>
<evidence type="ECO:0000256" key="6">
    <source>
        <dbReference type="ARBA" id="ARBA00023317"/>
    </source>
</evidence>
<keyword evidence="1" id="KW-0323">Glycolate pathway</keyword>
<dbReference type="GO" id="GO:0051287">
    <property type="term" value="F:NAD binding"/>
    <property type="evidence" value="ECO:0007669"/>
    <property type="project" value="InterPro"/>
</dbReference>
<dbReference type="CDD" id="cd12156">
    <property type="entry name" value="HPPR"/>
    <property type="match status" value="1"/>
</dbReference>
<gene>
    <name evidence="11" type="ORF">DARMORV10_C08P47290.1</name>
</gene>
<evidence type="ECO:0000256" key="8">
    <source>
        <dbReference type="RuleBase" id="RU003719"/>
    </source>
</evidence>
<dbReference type="InterPro" id="IPR006140">
    <property type="entry name" value="D-isomer_DH_NAD-bd"/>
</dbReference>
<dbReference type="InterPro" id="IPR036291">
    <property type="entry name" value="NAD(P)-bd_dom_sf"/>
</dbReference>
<dbReference type="EMBL" id="HG994372">
    <property type="protein sequence ID" value="CAF2115697.1"/>
    <property type="molecule type" value="Genomic_DNA"/>
</dbReference>
<accession>A0A816UMK9</accession>
<organism evidence="11">
    <name type="scientific">Brassica napus</name>
    <name type="common">Rape</name>
    <dbReference type="NCBI Taxonomy" id="3708"/>
    <lineage>
        <taxon>Eukaryota</taxon>
        <taxon>Viridiplantae</taxon>
        <taxon>Streptophyta</taxon>
        <taxon>Embryophyta</taxon>
        <taxon>Tracheophyta</taxon>
        <taxon>Spermatophyta</taxon>
        <taxon>Magnoliopsida</taxon>
        <taxon>eudicotyledons</taxon>
        <taxon>Gunneridae</taxon>
        <taxon>Pentapetalae</taxon>
        <taxon>rosids</taxon>
        <taxon>malvids</taxon>
        <taxon>Brassicales</taxon>
        <taxon>Brassicaceae</taxon>
        <taxon>Brassiceae</taxon>
        <taxon>Brassica</taxon>
    </lineage>
</organism>
<evidence type="ECO:0000256" key="7">
    <source>
        <dbReference type="ARBA" id="ARBA00061400"/>
    </source>
</evidence>
<keyword evidence="2" id="KW-0521">NADP</keyword>
<dbReference type="Pfam" id="PF02826">
    <property type="entry name" value="2-Hacid_dh_C"/>
    <property type="match status" value="1"/>
</dbReference>
<dbReference type="AlphaFoldDB" id="A0A816UMK9"/>
<dbReference type="FunFam" id="3.40.50.720:FF:000213">
    <property type="entry name" value="Putative 2-hydroxyacid dehydrogenase"/>
    <property type="match status" value="1"/>
</dbReference>
<dbReference type="PANTHER" id="PTHR10996">
    <property type="entry name" value="2-HYDROXYACID DEHYDROGENASE-RELATED"/>
    <property type="match status" value="1"/>
</dbReference>
<dbReference type="SUPFAM" id="SSF52283">
    <property type="entry name" value="Formate/glycerate dehydrogenase catalytic domain-like"/>
    <property type="match status" value="1"/>
</dbReference>
<evidence type="ECO:0000313" key="11">
    <source>
        <dbReference type="EMBL" id="CAF2115697.1"/>
    </source>
</evidence>
<dbReference type="GO" id="GO:0030267">
    <property type="term" value="F:glyoxylate reductase (NADPH) activity"/>
    <property type="evidence" value="ECO:0007669"/>
    <property type="project" value="UniProtKB-ARBA"/>
</dbReference>
<proteinExistence type="inferred from homology"/>
<feature type="domain" description="D-isomer specific 2-hydroxyacid dehydrogenase NAD-binding" evidence="10">
    <location>
        <begin position="113"/>
        <end position="286"/>
    </location>
</feature>
<evidence type="ECO:0000256" key="1">
    <source>
        <dbReference type="ARBA" id="ARBA00022594"/>
    </source>
</evidence>
<dbReference type="Proteomes" id="UP001295469">
    <property type="component" value="Chromosome C08"/>
</dbReference>
<protein>
    <submittedName>
        <fullName evidence="11">(rape) hypothetical protein</fullName>
    </submittedName>
</protein>
<keyword evidence="6" id="KW-0670">Pyruvate</keyword>
<evidence type="ECO:0000256" key="2">
    <source>
        <dbReference type="ARBA" id="ARBA00022857"/>
    </source>
</evidence>
<dbReference type="InterPro" id="IPR006139">
    <property type="entry name" value="D-isomer_2_OHA_DH_cat_dom"/>
</dbReference>
<evidence type="ECO:0000256" key="3">
    <source>
        <dbReference type="ARBA" id="ARBA00023002"/>
    </source>
</evidence>
<evidence type="ECO:0000256" key="5">
    <source>
        <dbReference type="ARBA" id="ARBA00023238"/>
    </source>
</evidence>
<name>A0A816UMK9_BRANA</name>
<dbReference type="Gene3D" id="3.40.50.720">
    <property type="entry name" value="NAD(P)-binding Rossmann-like Domain"/>
    <property type="match status" value="2"/>
</dbReference>
<dbReference type="GO" id="GO:0016618">
    <property type="term" value="F:hydroxypyruvate reductase [NAD(P)H] activity"/>
    <property type="evidence" value="ECO:0007669"/>
    <property type="project" value="UniProtKB-ARBA"/>
</dbReference>
<keyword evidence="3 8" id="KW-0560">Oxidoreductase</keyword>
<evidence type="ECO:0000259" key="9">
    <source>
        <dbReference type="Pfam" id="PF00389"/>
    </source>
</evidence>
<feature type="domain" description="D-isomer specific 2-hydroxyacid dehydrogenase catalytic" evidence="9">
    <location>
        <begin position="33"/>
        <end position="314"/>
    </location>
</feature>
<dbReference type="GO" id="GO:0009854">
    <property type="term" value="P:oxidative photosynthetic carbon pathway"/>
    <property type="evidence" value="ECO:0007669"/>
    <property type="project" value="UniProtKB-KW"/>
</dbReference>
<keyword evidence="4" id="KW-0520">NAD</keyword>
<reference evidence="11" key="1">
    <citation type="submission" date="2021-01" db="EMBL/GenBank/DDBJ databases">
        <authorList>
            <consortium name="Genoscope - CEA"/>
            <person name="William W."/>
        </authorList>
    </citation>
    <scope>NUCLEOTIDE SEQUENCE</scope>
</reference>
<dbReference type="InterPro" id="IPR050223">
    <property type="entry name" value="D-isomer_2-hydroxyacid_DH"/>
</dbReference>
<comment type="similarity">
    <text evidence="7">Belongs to the D-isomer specific 2-hydroxyacid dehydrogenase family. GyaR subfamily.</text>
</comment>
<evidence type="ECO:0000256" key="4">
    <source>
        <dbReference type="ARBA" id="ARBA00023027"/>
    </source>
</evidence>